<gene>
    <name evidence="2" type="ORF">AAES_165352</name>
</gene>
<evidence type="ECO:0000256" key="1">
    <source>
        <dbReference type="SAM" id="MobiDB-lite"/>
    </source>
</evidence>
<feature type="compositionally biased region" description="Basic and acidic residues" evidence="1">
    <location>
        <begin position="60"/>
        <end position="74"/>
    </location>
</feature>
<organism evidence="2 3">
    <name type="scientific">Amazona aestiva</name>
    <name type="common">Blue-fronted Amazon parrot</name>
    <dbReference type="NCBI Taxonomy" id="12930"/>
    <lineage>
        <taxon>Eukaryota</taxon>
        <taxon>Metazoa</taxon>
        <taxon>Chordata</taxon>
        <taxon>Craniata</taxon>
        <taxon>Vertebrata</taxon>
        <taxon>Euteleostomi</taxon>
        <taxon>Archelosauria</taxon>
        <taxon>Archosauria</taxon>
        <taxon>Dinosauria</taxon>
        <taxon>Saurischia</taxon>
        <taxon>Theropoda</taxon>
        <taxon>Coelurosauria</taxon>
        <taxon>Aves</taxon>
        <taxon>Neognathae</taxon>
        <taxon>Neoaves</taxon>
        <taxon>Telluraves</taxon>
        <taxon>Australaves</taxon>
        <taxon>Psittaciformes</taxon>
        <taxon>Psittacidae</taxon>
        <taxon>Amazona</taxon>
    </lineage>
</organism>
<protein>
    <submittedName>
        <fullName evidence="2">Uncharacterized protein</fullName>
    </submittedName>
</protein>
<feature type="compositionally biased region" description="Low complexity" evidence="1">
    <location>
        <begin position="48"/>
        <end position="57"/>
    </location>
</feature>
<feature type="compositionally biased region" description="Low complexity" evidence="1">
    <location>
        <begin position="87"/>
        <end position="100"/>
    </location>
</feature>
<feature type="region of interest" description="Disordered" evidence="1">
    <location>
        <begin position="1"/>
        <end position="115"/>
    </location>
</feature>
<evidence type="ECO:0000313" key="3">
    <source>
        <dbReference type="Proteomes" id="UP000051836"/>
    </source>
</evidence>
<keyword evidence="3" id="KW-1185">Reference proteome</keyword>
<proteinExistence type="predicted"/>
<comment type="caution">
    <text evidence="2">The sequence shown here is derived from an EMBL/GenBank/DDBJ whole genome shotgun (WGS) entry which is preliminary data.</text>
</comment>
<accession>A0A0Q3UPR4</accession>
<feature type="compositionally biased region" description="Polar residues" evidence="1">
    <location>
        <begin position="101"/>
        <end position="115"/>
    </location>
</feature>
<dbReference type="Proteomes" id="UP000051836">
    <property type="component" value="Unassembled WGS sequence"/>
</dbReference>
<feature type="compositionally biased region" description="Polar residues" evidence="1">
    <location>
        <begin position="76"/>
        <end position="86"/>
    </location>
</feature>
<reference evidence="2 3" key="1">
    <citation type="submission" date="2015-10" db="EMBL/GenBank/DDBJ databases">
        <authorList>
            <person name="Gilbert D.G."/>
        </authorList>
    </citation>
    <scope>NUCLEOTIDE SEQUENCE [LARGE SCALE GENOMIC DNA]</scope>
    <source>
        <strain evidence="2">FVVF132</strain>
    </source>
</reference>
<dbReference type="AlphaFoldDB" id="A0A0Q3UPR4"/>
<dbReference type="EMBL" id="LMAW01003156">
    <property type="protein sequence ID" value="KQK73706.1"/>
    <property type="molecule type" value="Genomic_DNA"/>
</dbReference>
<evidence type="ECO:0000313" key="2">
    <source>
        <dbReference type="EMBL" id="KQK73706.1"/>
    </source>
</evidence>
<name>A0A0Q3UPR4_AMAAE</name>
<sequence>MAAESIPQQPPAEASEPEPQEDAGDHTALPSKAEEEDLDSDEEKLVRSYSSSKYSSYTTPRDKYSSYTTPRDKYSSYPNFSRNGQHSYSSSKHSSCTTTSDKYSSYSNHSDNQRS</sequence>